<evidence type="ECO:0000256" key="7">
    <source>
        <dbReference type="SAM" id="Phobius"/>
    </source>
</evidence>
<keyword evidence="4 7" id="KW-0812">Transmembrane</keyword>
<keyword evidence="9" id="KW-1185">Reference proteome</keyword>
<dbReference type="Pfam" id="PF01899">
    <property type="entry name" value="MNHE"/>
    <property type="match status" value="1"/>
</dbReference>
<evidence type="ECO:0000256" key="2">
    <source>
        <dbReference type="ARBA" id="ARBA00006228"/>
    </source>
</evidence>
<keyword evidence="6 7" id="KW-0472">Membrane</keyword>
<feature type="transmembrane region" description="Helical" evidence="7">
    <location>
        <begin position="76"/>
        <end position="95"/>
    </location>
</feature>
<dbReference type="AlphaFoldDB" id="A0A4R2KJY3"/>
<comment type="caution">
    <text evidence="8">The sequence shown here is derived from an EMBL/GenBank/DDBJ whole genome shotgun (WGS) entry which is preliminary data.</text>
</comment>
<keyword evidence="3" id="KW-1003">Cell membrane</keyword>
<dbReference type="InterPro" id="IPR002758">
    <property type="entry name" value="Cation_antiport_E"/>
</dbReference>
<evidence type="ECO:0000256" key="6">
    <source>
        <dbReference type="ARBA" id="ARBA00023136"/>
    </source>
</evidence>
<dbReference type="PANTHER" id="PTHR34584:SF1">
    <property type="entry name" value="NA(+)_H(+) ANTIPORTER SUBUNIT E1"/>
    <property type="match status" value="1"/>
</dbReference>
<evidence type="ECO:0000256" key="3">
    <source>
        <dbReference type="ARBA" id="ARBA00022475"/>
    </source>
</evidence>
<accession>A0A4R2KJY3</accession>
<comment type="subcellular location">
    <subcellularLocation>
        <location evidence="1">Cell membrane</location>
        <topology evidence="1">Multi-pass membrane protein</topology>
    </subcellularLocation>
</comment>
<organism evidence="8 9">
    <name type="scientific">Rhodovulum euryhalinum</name>
    <dbReference type="NCBI Taxonomy" id="35805"/>
    <lineage>
        <taxon>Bacteria</taxon>
        <taxon>Pseudomonadati</taxon>
        <taxon>Pseudomonadota</taxon>
        <taxon>Alphaproteobacteria</taxon>
        <taxon>Rhodobacterales</taxon>
        <taxon>Paracoccaceae</taxon>
        <taxon>Rhodovulum</taxon>
    </lineage>
</organism>
<dbReference type="RefSeq" id="WP_132541043.1">
    <property type="nucleotide sequence ID" value="NZ_SLWW01000001.1"/>
</dbReference>
<name>A0A4R2KJY3_9RHOB</name>
<sequence length="220" mass="23196">MREPDRLRRAEDMPAAIRDARGAVSPPPVLCLAAPSAVPGPDRVSTPQGVRGWRGLFLTAGTLALVWGGLTGWDPASWVFGVPAVAAATALAFSFPVAPAWRLSAVGALHFAGWFAVASVRGSVDVAGRALAWRIALAPGFRSYETDLPPGAPRLVFVNAITLLPGTLSAEIDGNRIDVHMLDIRSDLNAELAPLEARVRALFALPEAPATRSPQPETAR</sequence>
<evidence type="ECO:0000313" key="9">
    <source>
        <dbReference type="Proteomes" id="UP000295142"/>
    </source>
</evidence>
<keyword evidence="5 7" id="KW-1133">Transmembrane helix</keyword>
<dbReference type="GO" id="GO:0005886">
    <property type="term" value="C:plasma membrane"/>
    <property type="evidence" value="ECO:0007669"/>
    <property type="project" value="UniProtKB-SubCell"/>
</dbReference>
<dbReference type="OrthoDB" id="7852837at2"/>
<protein>
    <submittedName>
        <fullName evidence="8">Multicomponent Na+:H+ antiporter subunit E</fullName>
    </submittedName>
</protein>
<gene>
    <name evidence="8" type="ORF">EV655_101433</name>
</gene>
<proteinExistence type="inferred from homology"/>
<evidence type="ECO:0000256" key="5">
    <source>
        <dbReference type="ARBA" id="ARBA00022989"/>
    </source>
</evidence>
<feature type="transmembrane region" description="Helical" evidence="7">
    <location>
        <begin position="53"/>
        <end position="70"/>
    </location>
</feature>
<dbReference type="Proteomes" id="UP000295142">
    <property type="component" value="Unassembled WGS sequence"/>
</dbReference>
<reference evidence="8 9" key="1">
    <citation type="submission" date="2019-03" db="EMBL/GenBank/DDBJ databases">
        <title>Genomic Encyclopedia of Type Strains, Phase IV (KMG-IV): sequencing the most valuable type-strain genomes for metagenomic binning, comparative biology and taxonomic classification.</title>
        <authorList>
            <person name="Goeker M."/>
        </authorList>
    </citation>
    <scope>NUCLEOTIDE SEQUENCE [LARGE SCALE GENOMIC DNA]</scope>
    <source>
        <strain evidence="8 9">DSM 4868</strain>
    </source>
</reference>
<comment type="similarity">
    <text evidence="2">Belongs to the CPA3 antiporters (TC 2.A.63) subunit E family.</text>
</comment>
<dbReference type="GO" id="GO:0008324">
    <property type="term" value="F:monoatomic cation transmembrane transporter activity"/>
    <property type="evidence" value="ECO:0007669"/>
    <property type="project" value="InterPro"/>
</dbReference>
<dbReference type="EMBL" id="SLWW01000001">
    <property type="protein sequence ID" value="TCO74271.1"/>
    <property type="molecule type" value="Genomic_DNA"/>
</dbReference>
<evidence type="ECO:0000256" key="1">
    <source>
        <dbReference type="ARBA" id="ARBA00004651"/>
    </source>
</evidence>
<evidence type="ECO:0000256" key="4">
    <source>
        <dbReference type="ARBA" id="ARBA00022692"/>
    </source>
</evidence>
<evidence type="ECO:0000313" key="8">
    <source>
        <dbReference type="EMBL" id="TCO74271.1"/>
    </source>
</evidence>
<dbReference type="PANTHER" id="PTHR34584">
    <property type="entry name" value="NA(+)/H(+) ANTIPORTER SUBUNIT E1"/>
    <property type="match status" value="1"/>
</dbReference>